<dbReference type="Proteomes" id="UP000024376">
    <property type="component" value="Unassembled WGS sequence"/>
</dbReference>
<dbReference type="InterPro" id="IPR021047">
    <property type="entry name" value="Mannosyltransferase_CMT1"/>
</dbReference>
<evidence type="ECO:0000313" key="3">
    <source>
        <dbReference type="Proteomes" id="UP000024376"/>
    </source>
</evidence>
<dbReference type="Pfam" id="PF11735">
    <property type="entry name" value="CAP59_mtransfer"/>
    <property type="match status" value="1"/>
</dbReference>
<sequence>MRSRRLPLVAAPFIFLLLVGSLYLSRDRLSWFPSSQRRPMAYKQLSKGHVVQDGAVLPARNISEYLEAIYNARPHSTLPKFECPAINATRYRSLKAGKASPKRPAPSSPPAEPSSWPSEASSLPLFSTTASTSSAASLASSAVPSSSHSPSPPEDRSISTLPPSKTPSPPFPRSLFSSDSKADADADTDVEIRYFFALDLRNCVTLLPRLIGSIIEAMQFLGPRSCALSIVEGDSPDGTGDVLAALRPSLEALGVTYFFNSSTVRSAEGNRIAKLAALRNMPLEPIAQHTLALADDASVIFLNDVAACPEDILELVLQRQRLGADMTCAMDWTYAGDDPTFYDVWIARGINGDSFFHIPASGSWAEAHRLFWNAPAARARLERMRPFQAFACWNGATVFSARPIAEGLRFRTNHHKAGECFQGEPVLFCKDMWWRGYGKIAVVPSVNLEYTNKNGKRIKELKGFVSDVVRAQHDDDDESEDRIDWAGPPDTVLCMPTWKDQFFQRWNKSLTEGEM</sequence>
<feature type="compositionally biased region" description="Low complexity" evidence="1">
    <location>
        <begin position="113"/>
        <end position="123"/>
    </location>
</feature>
<dbReference type="KEGG" id="trr:M419DRAFT_37010"/>
<accession>A0A024S6P9</accession>
<feature type="compositionally biased region" description="Pro residues" evidence="1">
    <location>
        <begin position="103"/>
        <end position="112"/>
    </location>
</feature>
<dbReference type="AlphaFoldDB" id="A0A024S6P9"/>
<dbReference type="EMBL" id="KI911153">
    <property type="protein sequence ID" value="ETS00171.1"/>
    <property type="molecule type" value="Genomic_DNA"/>
</dbReference>
<gene>
    <name evidence="2" type="ORF">M419DRAFT_37010</name>
</gene>
<dbReference type="OrthoDB" id="262547at2759"/>
<protein>
    <recommendedName>
        <fullName evidence="4">Glycosyltransferase family 69</fullName>
    </recommendedName>
</protein>
<dbReference type="HOGENOM" id="CLU_036740_1_0_1"/>
<feature type="compositionally biased region" description="Low complexity" evidence="1">
    <location>
        <begin position="137"/>
        <end position="149"/>
    </location>
</feature>
<evidence type="ECO:0008006" key="4">
    <source>
        <dbReference type="Google" id="ProtNLM"/>
    </source>
</evidence>
<dbReference type="PANTHER" id="PTHR34144:SF5">
    <property type="entry name" value="ALPHA-1,3-MANNOSYLTRANSFERASE CMT1"/>
    <property type="match status" value="1"/>
</dbReference>
<proteinExistence type="predicted"/>
<evidence type="ECO:0000256" key="1">
    <source>
        <dbReference type="SAM" id="MobiDB-lite"/>
    </source>
</evidence>
<organism evidence="2 3">
    <name type="scientific">Hypocrea jecorina (strain ATCC 56765 / BCRC 32924 / NRRL 11460 / Rut C-30)</name>
    <name type="common">Trichoderma reesei</name>
    <dbReference type="NCBI Taxonomy" id="1344414"/>
    <lineage>
        <taxon>Eukaryota</taxon>
        <taxon>Fungi</taxon>
        <taxon>Dikarya</taxon>
        <taxon>Ascomycota</taxon>
        <taxon>Pezizomycotina</taxon>
        <taxon>Sordariomycetes</taxon>
        <taxon>Hypocreomycetidae</taxon>
        <taxon>Hypocreales</taxon>
        <taxon>Hypocreaceae</taxon>
        <taxon>Trichoderma</taxon>
    </lineage>
</organism>
<feature type="region of interest" description="Disordered" evidence="1">
    <location>
        <begin position="137"/>
        <end position="182"/>
    </location>
</feature>
<dbReference type="PANTHER" id="PTHR34144">
    <property type="entry name" value="CHROMOSOME 8, WHOLE GENOME SHOTGUN SEQUENCE"/>
    <property type="match status" value="1"/>
</dbReference>
<evidence type="ECO:0000313" key="2">
    <source>
        <dbReference type="EMBL" id="ETS00171.1"/>
    </source>
</evidence>
<name>A0A024S6P9_HYPJR</name>
<reference evidence="3" key="1">
    <citation type="journal article" date="2013" name="Ind. Biotechnol.">
        <title>Comparative genomics analysis of Trichoderma reesei strains.</title>
        <authorList>
            <person name="Koike H."/>
            <person name="Aerts A."/>
            <person name="LaButti K."/>
            <person name="Grigoriev I.V."/>
            <person name="Baker S.E."/>
        </authorList>
    </citation>
    <scope>NUCLEOTIDE SEQUENCE [LARGE SCALE GENOMIC DNA]</scope>
    <source>
        <strain evidence="3">ATCC 56765 / BCRC 32924 / NRRL 11460 / Rut C-30</strain>
    </source>
</reference>
<feature type="region of interest" description="Disordered" evidence="1">
    <location>
        <begin position="95"/>
        <end position="123"/>
    </location>
</feature>